<reference evidence="2" key="1">
    <citation type="submission" date="2022-01" db="EMBL/GenBank/DDBJ databases">
        <authorList>
            <person name="Lagorce A."/>
        </authorList>
    </citation>
    <scope>NUCLEOTIDE SEQUENCE</scope>
    <source>
        <strain evidence="2">Th15_F1_A12</strain>
    </source>
</reference>
<feature type="coiled-coil region" evidence="1">
    <location>
        <begin position="50"/>
        <end position="77"/>
    </location>
</feature>
<sequence length="81" mass="9646">MNKDQKLLMLDAELERMRENYTNDIQKAKSFNFPTRDIHAIIETNIESLVNLKRNELDLKEEEIQSQRAKSKEIISELRNI</sequence>
<comment type="caution">
    <text evidence="2">The sequence shown here is derived from an EMBL/GenBank/DDBJ whole genome shotgun (WGS) entry which is preliminary data.</text>
</comment>
<dbReference type="EMBL" id="CAKMUD010000149">
    <property type="protein sequence ID" value="CAH1604003.1"/>
    <property type="molecule type" value="Genomic_DNA"/>
</dbReference>
<dbReference type="Proteomes" id="UP001295462">
    <property type="component" value="Unassembled WGS sequence"/>
</dbReference>
<evidence type="ECO:0000313" key="3">
    <source>
        <dbReference type="Proteomes" id="UP001295462"/>
    </source>
</evidence>
<gene>
    <name evidence="2" type="ORF">THF1A12_90107</name>
</gene>
<accession>A0AAU9R0L8</accession>
<dbReference type="RefSeq" id="WP_409588165.1">
    <property type="nucleotide sequence ID" value="NZ_CAKMTZ010000002.1"/>
</dbReference>
<evidence type="ECO:0000256" key="1">
    <source>
        <dbReference type="SAM" id="Coils"/>
    </source>
</evidence>
<dbReference type="AlphaFoldDB" id="A0AAU9R0L8"/>
<proteinExistence type="predicted"/>
<organism evidence="2 3">
    <name type="scientific">Vibrio jasicida</name>
    <dbReference type="NCBI Taxonomy" id="766224"/>
    <lineage>
        <taxon>Bacteria</taxon>
        <taxon>Pseudomonadati</taxon>
        <taxon>Pseudomonadota</taxon>
        <taxon>Gammaproteobacteria</taxon>
        <taxon>Vibrionales</taxon>
        <taxon>Vibrionaceae</taxon>
        <taxon>Vibrio</taxon>
    </lineage>
</organism>
<keyword evidence="1" id="KW-0175">Coiled coil</keyword>
<name>A0AAU9R0L8_9VIBR</name>
<evidence type="ECO:0000313" key="2">
    <source>
        <dbReference type="EMBL" id="CAH1604003.1"/>
    </source>
</evidence>
<protein>
    <submittedName>
        <fullName evidence="2">Uncharacterized protein</fullName>
    </submittedName>
</protein>